<feature type="non-terminal residue" evidence="4">
    <location>
        <position position="1"/>
    </location>
</feature>
<dbReference type="GO" id="GO:0006508">
    <property type="term" value="P:proteolysis"/>
    <property type="evidence" value="ECO:0007669"/>
    <property type="project" value="UniProtKB-KW"/>
</dbReference>
<dbReference type="SUPFAM" id="SSF50494">
    <property type="entry name" value="Trypsin-like serine proteases"/>
    <property type="match status" value="1"/>
</dbReference>
<dbReference type="PANTHER" id="PTHR43343:SF3">
    <property type="entry name" value="PROTEASE DO-LIKE 8, CHLOROPLASTIC"/>
    <property type="match status" value="1"/>
</dbReference>
<dbReference type="EMBL" id="BARW01036330">
    <property type="protein sequence ID" value="GAJ25121.1"/>
    <property type="molecule type" value="Genomic_DNA"/>
</dbReference>
<dbReference type="InterPro" id="IPR001940">
    <property type="entry name" value="Peptidase_S1C"/>
</dbReference>
<dbReference type="InterPro" id="IPR051201">
    <property type="entry name" value="Chloro_Bact_Ser_Proteases"/>
</dbReference>
<dbReference type="PRINTS" id="PR00834">
    <property type="entry name" value="PROTEASES2C"/>
</dbReference>
<accession>X1VZ40</accession>
<keyword evidence="2" id="KW-0378">Hydrolase</keyword>
<evidence type="ECO:0000256" key="1">
    <source>
        <dbReference type="ARBA" id="ARBA00022670"/>
    </source>
</evidence>
<organism evidence="4">
    <name type="scientific">marine sediment metagenome</name>
    <dbReference type="NCBI Taxonomy" id="412755"/>
    <lineage>
        <taxon>unclassified sequences</taxon>
        <taxon>metagenomes</taxon>
        <taxon>ecological metagenomes</taxon>
    </lineage>
</organism>
<gene>
    <name evidence="4" type="ORF">S12H4_56419</name>
</gene>
<evidence type="ECO:0000313" key="4">
    <source>
        <dbReference type="EMBL" id="GAJ25121.1"/>
    </source>
</evidence>
<reference evidence="4" key="1">
    <citation type="journal article" date="2014" name="Front. Microbiol.">
        <title>High frequency of phylogenetically diverse reductive dehalogenase-homologous genes in deep subseafloor sedimentary metagenomes.</title>
        <authorList>
            <person name="Kawai M."/>
            <person name="Futagami T."/>
            <person name="Toyoda A."/>
            <person name="Takaki Y."/>
            <person name="Nishi S."/>
            <person name="Hori S."/>
            <person name="Arai W."/>
            <person name="Tsubouchi T."/>
            <person name="Morono Y."/>
            <person name="Uchiyama I."/>
            <person name="Ito T."/>
            <person name="Fujiyama A."/>
            <person name="Inagaki F."/>
            <person name="Takami H."/>
        </authorList>
    </citation>
    <scope>NUCLEOTIDE SEQUENCE</scope>
    <source>
        <strain evidence="4">Expedition CK06-06</strain>
    </source>
</reference>
<dbReference type="AlphaFoldDB" id="X1VZ40"/>
<dbReference type="Pfam" id="PF00089">
    <property type="entry name" value="Trypsin"/>
    <property type="match status" value="1"/>
</dbReference>
<sequence>RNPYGLQQTVTMGVVSAKGRSIPAGTGGHTYRNFIQTDTAINPGNSGGPLLNIKGEVVGINTAIIPYAQGIGFAIPSNKARSKIIINAKTIFLSRKGVDNL</sequence>
<evidence type="ECO:0000259" key="3">
    <source>
        <dbReference type="Pfam" id="PF00089"/>
    </source>
</evidence>
<keyword evidence="1" id="KW-0645">Protease</keyword>
<comment type="caution">
    <text evidence="4">The sequence shown here is derived from an EMBL/GenBank/DDBJ whole genome shotgun (WGS) entry which is preliminary data.</text>
</comment>
<dbReference type="PANTHER" id="PTHR43343">
    <property type="entry name" value="PEPTIDASE S12"/>
    <property type="match status" value="1"/>
</dbReference>
<feature type="domain" description="Peptidase S1" evidence="3">
    <location>
        <begin position="8"/>
        <end position="83"/>
    </location>
</feature>
<evidence type="ECO:0000256" key="2">
    <source>
        <dbReference type="ARBA" id="ARBA00022801"/>
    </source>
</evidence>
<name>X1VZ40_9ZZZZ</name>
<dbReference type="InterPro" id="IPR009003">
    <property type="entry name" value="Peptidase_S1_PA"/>
</dbReference>
<dbReference type="Gene3D" id="2.40.10.120">
    <property type="match status" value="1"/>
</dbReference>
<proteinExistence type="predicted"/>
<dbReference type="GO" id="GO:0004252">
    <property type="term" value="F:serine-type endopeptidase activity"/>
    <property type="evidence" value="ECO:0007669"/>
    <property type="project" value="InterPro"/>
</dbReference>
<protein>
    <recommendedName>
        <fullName evidence="3">Peptidase S1 domain-containing protein</fullName>
    </recommendedName>
</protein>
<dbReference type="InterPro" id="IPR001254">
    <property type="entry name" value="Trypsin_dom"/>
</dbReference>